<evidence type="ECO:0000256" key="8">
    <source>
        <dbReference type="HAMAP-Rule" id="MF_00105"/>
    </source>
</evidence>
<evidence type="ECO:0000259" key="10">
    <source>
        <dbReference type="Pfam" id="PF03449"/>
    </source>
</evidence>
<evidence type="ECO:0000313" key="12">
    <source>
        <dbReference type="Proteomes" id="UP000228920"/>
    </source>
</evidence>
<dbReference type="InterPro" id="IPR036953">
    <property type="entry name" value="GreA/GreB_C_sf"/>
</dbReference>
<dbReference type="SUPFAM" id="SSF54534">
    <property type="entry name" value="FKBP-like"/>
    <property type="match status" value="1"/>
</dbReference>
<gene>
    <name evidence="8" type="primary">greA</name>
    <name evidence="11" type="ORF">COY32_02330</name>
</gene>
<keyword evidence="5 8" id="KW-0804">Transcription</keyword>
<evidence type="ECO:0000259" key="9">
    <source>
        <dbReference type="Pfam" id="PF01272"/>
    </source>
</evidence>
<feature type="domain" description="Transcription elongation factor GreA/GreB C-terminal" evidence="9">
    <location>
        <begin position="84"/>
        <end position="156"/>
    </location>
</feature>
<keyword evidence="11" id="KW-0648">Protein biosynthesis</keyword>
<dbReference type="EMBL" id="PFNL01000066">
    <property type="protein sequence ID" value="PIZ47072.1"/>
    <property type="molecule type" value="Genomic_DNA"/>
</dbReference>
<dbReference type="GO" id="GO:0003677">
    <property type="term" value="F:DNA binding"/>
    <property type="evidence" value="ECO:0007669"/>
    <property type="project" value="UniProtKB-UniRule"/>
</dbReference>
<dbReference type="InterPro" id="IPR036805">
    <property type="entry name" value="Tscrpt_elong_fac_GreA/B_N_sf"/>
</dbReference>
<dbReference type="Gene3D" id="1.10.287.180">
    <property type="entry name" value="Transcription elongation factor, GreA/GreB, N-terminal domain"/>
    <property type="match status" value="1"/>
</dbReference>
<dbReference type="Pfam" id="PF03449">
    <property type="entry name" value="GreA_GreB_N"/>
    <property type="match status" value="1"/>
</dbReference>
<comment type="caution">
    <text evidence="11">The sequence shown here is derived from an EMBL/GenBank/DDBJ whole genome shotgun (WGS) entry which is preliminary data.</text>
</comment>
<evidence type="ECO:0000313" key="11">
    <source>
        <dbReference type="EMBL" id="PIZ47072.1"/>
    </source>
</evidence>
<dbReference type="InterPro" id="IPR022691">
    <property type="entry name" value="Tscrpt_elong_fac_GreA/B_N"/>
</dbReference>
<dbReference type="Proteomes" id="UP000228920">
    <property type="component" value="Unassembled WGS sequence"/>
</dbReference>
<dbReference type="PIRSF" id="PIRSF006092">
    <property type="entry name" value="GreA_GreB"/>
    <property type="match status" value="1"/>
</dbReference>
<evidence type="ECO:0000256" key="6">
    <source>
        <dbReference type="ARBA" id="ARBA00024916"/>
    </source>
</evidence>
<evidence type="ECO:0000256" key="7">
    <source>
        <dbReference type="ARBA" id="ARBA00030776"/>
    </source>
</evidence>
<evidence type="ECO:0000256" key="5">
    <source>
        <dbReference type="ARBA" id="ARBA00023163"/>
    </source>
</evidence>
<feature type="domain" description="Transcription elongation factor GreA/GreB N-terminal" evidence="10">
    <location>
        <begin position="7"/>
        <end position="76"/>
    </location>
</feature>
<proteinExistence type="inferred from homology"/>
<evidence type="ECO:0000256" key="3">
    <source>
        <dbReference type="ARBA" id="ARBA00023015"/>
    </source>
</evidence>
<dbReference type="HAMAP" id="MF_00105">
    <property type="entry name" value="GreA_GreB"/>
    <property type="match status" value="1"/>
</dbReference>
<dbReference type="FunFam" id="1.10.287.180:FF:000001">
    <property type="entry name" value="Transcription elongation factor GreA"/>
    <property type="match status" value="1"/>
</dbReference>
<evidence type="ECO:0000256" key="1">
    <source>
        <dbReference type="ARBA" id="ARBA00008213"/>
    </source>
</evidence>
<keyword evidence="11" id="KW-0251">Elongation factor</keyword>
<evidence type="ECO:0000256" key="4">
    <source>
        <dbReference type="ARBA" id="ARBA00023125"/>
    </source>
</evidence>
<keyword evidence="3 8" id="KW-0805">Transcription regulation</keyword>
<dbReference type="GO" id="GO:0032784">
    <property type="term" value="P:regulation of DNA-templated transcription elongation"/>
    <property type="evidence" value="ECO:0007669"/>
    <property type="project" value="UniProtKB-UniRule"/>
</dbReference>
<dbReference type="InterPro" id="IPR023459">
    <property type="entry name" value="Tscrpt_elong_fac_GreA/B_fam"/>
</dbReference>
<dbReference type="AlphaFoldDB" id="A0A2M7TK55"/>
<dbReference type="GO" id="GO:0070063">
    <property type="term" value="F:RNA polymerase binding"/>
    <property type="evidence" value="ECO:0007669"/>
    <property type="project" value="InterPro"/>
</dbReference>
<evidence type="ECO:0000256" key="2">
    <source>
        <dbReference type="ARBA" id="ARBA00013729"/>
    </source>
</evidence>
<dbReference type="GO" id="GO:0003746">
    <property type="term" value="F:translation elongation factor activity"/>
    <property type="evidence" value="ECO:0007669"/>
    <property type="project" value="UniProtKB-KW"/>
</dbReference>
<feature type="coiled-coil region" evidence="8">
    <location>
        <begin position="50"/>
        <end position="77"/>
    </location>
</feature>
<name>A0A2M7TK55_UNCKA</name>
<sequence length="157" mass="17338">METQTYFVTKEGFEALTAEKDRLVVTGKPRALERVKHARDMGSLEDNDEYDAAREALNFIEGRINEIEDVLERAEIITQADIAQKAEITLGSTVTVEVSGKAQKITLVGSIEADVSQGKVSHESPVGEKLLGLKEGDIVKIELPQTTLEYKILKIHS</sequence>
<keyword evidence="8" id="KW-0175">Coiled coil</keyword>
<accession>A0A2M7TK55</accession>
<keyword evidence="4 8" id="KW-0238">DNA-binding</keyword>
<dbReference type="SUPFAM" id="SSF46557">
    <property type="entry name" value="GreA transcript cleavage protein, N-terminal domain"/>
    <property type="match status" value="1"/>
</dbReference>
<dbReference type="Pfam" id="PF01272">
    <property type="entry name" value="GreA_GreB"/>
    <property type="match status" value="1"/>
</dbReference>
<dbReference type="Gene3D" id="3.10.50.30">
    <property type="entry name" value="Transcription elongation factor, GreA/GreB, C-terminal domain"/>
    <property type="match status" value="1"/>
</dbReference>
<dbReference type="GO" id="GO:0006354">
    <property type="term" value="P:DNA-templated transcription elongation"/>
    <property type="evidence" value="ECO:0007669"/>
    <property type="project" value="TreeGrafter"/>
</dbReference>
<protein>
    <recommendedName>
        <fullName evidence="2 8">Transcription elongation factor GreA</fullName>
    </recommendedName>
    <alternativeName>
        <fullName evidence="7 8">Transcript cleavage factor GreA</fullName>
    </alternativeName>
</protein>
<organism evidence="11 12">
    <name type="scientific">candidate division WWE3 bacterium CG_4_10_14_0_2_um_filter_41_14</name>
    <dbReference type="NCBI Taxonomy" id="1975072"/>
    <lineage>
        <taxon>Bacteria</taxon>
        <taxon>Katanobacteria</taxon>
    </lineage>
</organism>
<reference evidence="12" key="1">
    <citation type="submission" date="2017-09" db="EMBL/GenBank/DDBJ databases">
        <title>Depth-based differentiation of microbial function through sediment-hosted aquifers and enrichment of novel symbionts in the deep terrestrial subsurface.</title>
        <authorList>
            <person name="Probst A.J."/>
            <person name="Ladd B."/>
            <person name="Jarett J.K."/>
            <person name="Geller-Mcgrath D.E."/>
            <person name="Sieber C.M.K."/>
            <person name="Emerson J.B."/>
            <person name="Anantharaman K."/>
            <person name="Thomas B.C."/>
            <person name="Malmstrom R."/>
            <person name="Stieglmeier M."/>
            <person name="Klingl A."/>
            <person name="Woyke T."/>
            <person name="Ryan C.M."/>
            <person name="Banfield J.F."/>
        </authorList>
    </citation>
    <scope>NUCLEOTIDE SEQUENCE [LARGE SCALE GENOMIC DNA]</scope>
</reference>
<comment type="function">
    <text evidence="6 8">Necessary for efficient RNA polymerase transcription elongation past template-encoded arresting sites. The arresting sites in DNA have the property of trapping a certain fraction of elongating RNA polymerases that pass through, resulting in locked ternary complexes. Cleavage of the nascent transcript by cleavage factors such as GreA or GreB allows the resumption of elongation from the new 3'terminus. GreA releases sequences of 2 to 3 nucleotides.</text>
</comment>
<dbReference type="PANTHER" id="PTHR30437:SF4">
    <property type="entry name" value="TRANSCRIPTION ELONGATION FACTOR GREA"/>
    <property type="match status" value="1"/>
</dbReference>
<dbReference type="PANTHER" id="PTHR30437">
    <property type="entry name" value="TRANSCRIPTION ELONGATION FACTOR GREA"/>
    <property type="match status" value="1"/>
</dbReference>
<dbReference type="InterPro" id="IPR001437">
    <property type="entry name" value="Tscrpt_elong_fac_GreA/B_C"/>
</dbReference>
<dbReference type="InterPro" id="IPR028624">
    <property type="entry name" value="Tscrpt_elong_fac_GreA/B"/>
</dbReference>
<comment type="similarity">
    <text evidence="1 8">Belongs to the GreA/GreB family.</text>
</comment>